<dbReference type="EMBL" id="CM029053">
    <property type="protein sequence ID" value="KAG2551251.1"/>
    <property type="molecule type" value="Genomic_DNA"/>
</dbReference>
<sequence>HVGFKPLELRLIVSSRFLSLSDLGSSTAASSSTSRGGGEEAWKERWQPLLLLRHLHRSEIQFGGGMGVGDRASGRKGQVSTIWMAVEPVATIGHAARYRAYSTRRGCRVSGITPMNLTCGDKEKRDSSNSHFHDRS</sequence>
<gene>
    <name evidence="1" type="ORF">PVAP13_9KG385800</name>
</gene>
<evidence type="ECO:0000313" key="2">
    <source>
        <dbReference type="Proteomes" id="UP000823388"/>
    </source>
</evidence>
<name>A0A8T0NMT9_PANVG</name>
<accession>A0A8T0NMT9</accession>
<dbReference type="Proteomes" id="UP000823388">
    <property type="component" value="Chromosome 9K"/>
</dbReference>
<protein>
    <submittedName>
        <fullName evidence="1">Uncharacterized protein</fullName>
    </submittedName>
</protein>
<feature type="non-terminal residue" evidence="1">
    <location>
        <position position="136"/>
    </location>
</feature>
<evidence type="ECO:0000313" key="1">
    <source>
        <dbReference type="EMBL" id="KAG2551251.1"/>
    </source>
</evidence>
<comment type="caution">
    <text evidence="1">The sequence shown here is derived from an EMBL/GenBank/DDBJ whole genome shotgun (WGS) entry which is preliminary data.</text>
</comment>
<dbReference type="AlphaFoldDB" id="A0A8T0NMT9"/>
<reference evidence="1" key="1">
    <citation type="submission" date="2020-05" db="EMBL/GenBank/DDBJ databases">
        <title>WGS assembly of Panicum virgatum.</title>
        <authorList>
            <person name="Lovell J.T."/>
            <person name="Jenkins J."/>
            <person name="Shu S."/>
            <person name="Juenger T.E."/>
            <person name="Schmutz J."/>
        </authorList>
    </citation>
    <scope>NUCLEOTIDE SEQUENCE</scope>
    <source>
        <strain evidence="1">AP13</strain>
    </source>
</reference>
<feature type="non-terminal residue" evidence="1">
    <location>
        <position position="1"/>
    </location>
</feature>
<keyword evidence="2" id="KW-1185">Reference proteome</keyword>
<organism evidence="1 2">
    <name type="scientific">Panicum virgatum</name>
    <name type="common">Blackwell switchgrass</name>
    <dbReference type="NCBI Taxonomy" id="38727"/>
    <lineage>
        <taxon>Eukaryota</taxon>
        <taxon>Viridiplantae</taxon>
        <taxon>Streptophyta</taxon>
        <taxon>Embryophyta</taxon>
        <taxon>Tracheophyta</taxon>
        <taxon>Spermatophyta</taxon>
        <taxon>Magnoliopsida</taxon>
        <taxon>Liliopsida</taxon>
        <taxon>Poales</taxon>
        <taxon>Poaceae</taxon>
        <taxon>PACMAD clade</taxon>
        <taxon>Panicoideae</taxon>
        <taxon>Panicodae</taxon>
        <taxon>Paniceae</taxon>
        <taxon>Panicinae</taxon>
        <taxon>Panicum</taxon>
        <taxon>Panicum sect. Hiantes</taxon>
    </lineage>
</organism>
<proteinExistence type="predicted"/>